<protein>
    <submittedName>
        <fullName evidence="1">T9SS type A sorting domain-containing protein</fullName>
    </submittedName>
</protein>
<dbReference type="Proteomes" id="UP000480178">
    <property type="component" value="Chromosome"/>
</dbReference>
<dbReference type="EMBL" id="CP048222">
    <property type="protein sequence ID" value="QHT70707.1"/>
    <property type="molecule type" value="Genomic_DNA"/>
</dbReference>
<name>A0A6C0GRZ6_9BACT</name>
<organism evidence="1 2">
    <name type="scientific">Rhodocytophaga rosea</name>
    <dbReference type="NCBI Taxonomy" id="2704465"/>
    <lineage>
        <taxon>Bacteria</taxon>
        <taxon>Pseudomonadati</taxon>
        <taxon>Bacteroidota</taxon>
        <taxon>Cytophagia</taxon>
        <taxon>Cytophagales</taxon>
        <taxon>Rhodocytophagaceae</taxon>
        <taxon>Rhodocytophaga</taxon>
    </lineage>
</organism>
<dbReference type="KEGG" id="rhoz:GXP67_30695"/>
<dbReference type="InterPro" id="IPR026444">
    <property type="entry name" value="Secre_tail"/>
</dbReference>
<sequence>MYGQVLDYHWVGAVIDKSWDNLENWKTRPRGSSGVFTYPATILPGQNNDVYFDENSFDLANDMVLEININNAACRNMDWTQATSGGKDPKIDGNGYLSIYGSLLLEENVVNQFTGTIEFKGINEQIITAGTPLLGTVIFNNSLKCTLGAPLFANNIIIEDNSILDVSTNNYKIEVKGNWNGKGTFIAGRGSVTFNGIGETQSIYANPIIGKHEFYNLTIDKPIGNIRLDSKVSIGKNLTNPVSTGSVSFYNGIINSSAAYPLIFNDNTTFRTRDNITGIITQGEAKNTSYVNGSVQKTGDDAFTLPTGKNGFYRPIGISELSNSIVSFIGEYFLGNPYNPTSINTNPASNAGGKPINGTVNVYEHWTLTKGNTGNGSNARIVLSWDTPASGPAGYLDYYTNLVVANYRNNLWENKGGKLHNENKRRVTATEATNNSQTTYIYTLGSIVNALPIELLYFKANLVSKEVQFSWATAKEVNNDYFTIEKSADGIHFDIFIEVDGAGNSQEIRKYSAIDASPYNGVTYYRLKQTDLDNKFEYSKTIAIHTNSTISNTFVYSPESNQIHISYGQEGSQKGILTLHDSKGVLVWSNSISEHTTGATQTVTLPVIASGLYIVSLQQENQVINKKIIVP</sequence>
<evidence type="ECO:0000313" key="2">
    <source>
        <dbReference type="Proteomes" id="UP000480178"/>
    </source>
</evidence>
<reference evidence="1 2" key="1">
    <citation type="submission" date="2020-01" db="EMBL/GenBank/DDBJ databases">
        <authorList>
            <person name="Kim M.K."/>
        </authorList>
    </citation>
    <scope>NUCLEOTIDE SEQUENCE [LARGE SCALE GENOMIC DNA]</scope>
    <source>
        <strain evidence="1 2">172606-1</strain>
    </source>
</reference>
<dbReference type="RefSeq" id="WP_162446682.1">
    <property type="nucleotide sequence ID" value="NZ_CP048222.1"/>
</dbReference>
<evidence type="ECO:0000313" key="1">
    <source>
        <dbReference type="EMBL" id="QHT70707.1"/>
    </source>
</evidence>
<keyword evidence="2" id="KW-1185">Reference proteome</keyword>
<dbReference type="AlphaFoldDB" id="A0A6C0GRZ6"/>
<gene>
    <name evidence="1" type="ORF">GXP67_30695</name>
</gene>
<dbReference type="NCBIfam" id="TIGR04183">
    <property type="entry name" value="Por_Secre_tail"/>
    <property type="match status" value="1"/>
</dbReference>
<proteinExistence type="predicted"/>
<accession>A0A6C0GRZ6</accession>